<dbReference type="OrthoDB" id="3554992at2759"/>
<feature type="domain" description="DUF7791" evidence="4">
    <location>
        <begin position="607"/>
        <end position="750"/>
    </location>
</feature>
<dbReference type="AlphaFoldDB" id="A0A2J6RGJ7"/>
<organism evidence="5 6">
    <name type="scientific">Hyaloscypha variabilis (strain UAMH 11265 / GT02V1 / F)</name>
    <name type="common">Meliniomyces variabilis</name>
    <dbReference type="NCBI Taxonomy" id="1149755"/>
    <lineage>
        <taxon>Eukaryota</taxon>
        <taxon>Fungi</taxon>
        <taxon>Dikarya</taxon>
        <taxon>Ascomycota</taxon>
        <taxon>Pezizomycotina</taxon>
        <taxon>Leotiomycetes</taxon>
        <taxon>Helotiales</taxon>
        <taxon>Hyaloscyphaceae</taxon>
        <taxon>Hyaloscypha</taxon>
        <taxon>Hyaloscypha variabilis</taxon>
    </lineage>
</organism>
<proteinExistence type="predicted"/>
<keyword evidence="6" id="KW-1185">Reference proteome</keyword>
<dbReference type="Pfam" id="PF25053">
    <property type="entry name" value="DUF7791"/>
    <property type="match status" value="1"/>
</dbReference>
<feature type="compositionally biased region" description="Polar residues" evidence="2">
    <location>
        <begin position="940"/>
        <end position="952"/>
    </location>
</feature>
<keyword evidence="1" id="KW-0677">Repeat</keyword>
<dbReference type="STRING" id="1149755.A0A2J6RGJ7"/>
<dbReference type="Gene3D" id="3.40.50.300">
    <property type="entry name" value="P-loop containing nucleotide triphosphate hydrolases"/>
    <property type="match status" value="1"/>
</dbReference>
<evidence type="ECO:0000313" key="5">
    <source>
        <dbReference type="EMBL" id="PMD37620.1"/>
    </source>
</evidence>
<accession>A0A2J6RGJ7</accession>
<feature type="region of interest" description="Disordered" evidence="2">
    <location>
        <begin position="940"/>
        <end position="968"/>
    </location>
</feature>
<evidence type="ECO:0000259" key="4">
    <source>
        <dbReference type="Pfam" id="PF25053"/>
    </source>
</evidence>
<dbReference type="InterPro" id="IPR056693">
    <property type="entry name" value="DUF7791"/>
</dbReference>
<sequence>MDPFSALSLAGNIIQFVDFGAHLLSSARELYKSPVGSLAVHDEVALVTSDLEMLVSRLRSSTSPRLDSEASEAEWKALRELCNEAAVVADELLKRLGTLKRSAKGKHRKWESLHLAVCSLWNEKEIKSLLDRLITLKEALKTRILFSLREHLGLQAARTSAQFNSLDKQTQHILSAILQIHDNIGSKVSQQINKEITGITITLSQILSRLGPTSQEPHKLHLQNRHAILDAICNREDIPHPKAQEVIAGIELLNVSEFSEQRLRNKVQTTILEYLKYEEMTNRFEDVTEAHPETFEWAFSAPAEEQSWSDLSRWLKEGDGVYWVSGKAGSGKSTFMKHLVDDEQKRLHKLLRIWARDSPLCIATFFFWNGGTSLQKSQSGFLRALLFQILNEYREQYPELIPFVFPMEWLTLYSREIAWSNGEHEWTLSFPIIWKVAHLKKVLRSVSNQTIMPLKICFVIDGLDEFDADDDEYEALGAFFQDITSLKNVKVCLSSRPWVVFEDLFSGSPNLKLQNLIYRDIEKYIHDKFYQNNAFQKLISRDSAAARGLLAEIVEKADGVFLWVKLVVRTLLNGLRNRDDLSDLWEQLRRLPRELKPLYNHLFGLIEPYERWASQAIQILRCNRDLCNAPSDRFKLNQSVGPITISEFLFAMSVNLPISSIDNMTRGEFQLKCEDMKLRLTARCAGFLEVSNVPGTSVMGPTSLINYFHRTAKDFLESDEIWAKLISETEGTDFDSSVALMRSYLWYIKTQIVFSAELAENFIYKDVEAAPQAVAFMACAVRADPHVPSRGMQTNLIDQLNDLICNYDKGGNWLYSLVPHLQGRCTLLEISTLLGLKGYLRDKFTNLHESQLKSTATSLLRFVLSNVTVSNFLFRDVEILSLLLESVSNGGSSYREISNTLQAAQHRLLQFRKCSGDLFQSELHCIQSLESRIEEFLHPMQSSLGPQSSPTKKTSRGDGRYRLRCSSQ</sequence>
<protein>
    <submittedName>
        <fullName evidence="5">Uncharacterized protein</fullName>
    </submittedName>
</protein>
<dbReference type="InterPro" id="IPR056884">
    <property type="entry name" value="NPHP3-like_N"/>
</dbReference>
<dbReference type="SUPFAM" id="SSF52540">
    <property type="entry name" value="P-loop containing nucleoside triphosphate hydrolases"/>
    <property type="match status" value="1"/>
</dbReference>
<dbReference type="PANTHER" id="PTHR10039:SF5">
    <property type="entry name" value="NACHT DOMAIN-CONTAINING PROTEIN"/>
    <property type="match status" value="1"/>
</dbReference>
<dbReference type="Pfam" id="PF24883">
    <property type="entry name" value="NPHP3_N"/>
    <property type="match status" value="1"/>
</dbReference>
<dbReference type="PANTHER" id="PTHR10039">
    <property type="entry name" value="AMELOGENIN"/>
    <property type="match status" value="1"/>
</dbReference>
<gene>
    <name evidence="5" type="ORF">L207DRAFT_79508</name>
</gene>
<evidence type="ECO:0000313" key="6">
    <source>
        <dbReference type="Proteomes" id="UP000235786"/>
    </source>
</evidence>
<dbReference type="EMBL" id="KZ613949">
    <property type="protein sequence ID" value="PMD37620.1"/>
    <property type="molecule type" value="Genomic_DNA"/>
</dbReference>
<dbReference type="Proteomes" id="UP000235786">
    <property type="component" value="Unassembled WGS sequence"/>
</dbReference>
<dbReference type="InterPro" id="IPR027417">
    <property type="entry name" value="P-loop_NTPase"/>
</dbReference>
<evidence type="ECO:0000259" key="3">
    <source>
        <dbReference type="Pfam" id="PF24883"/>
    </source>
</evidence>
<evidence type="ECO:0000256" key="2">
    <source>
        <dbReference type="SAM" id="MobiDB-lite"/>
    </source>
</evidence>
<feature type="domain" description="Nephrocystin 3-like N-terminal" evidence="3">
    <location>
        <begin position="310"/>
        <end position="496"/>
    </location>
</feature>
<evidence type="ECO:0000256" key="1">
    <source>
        <dbReference type="ARBA" id="ARBA00022737"/>
    </source>
</evidence>
<reference evidence="5 6" key="1">
    <citation type="submission" date="2016-04" db="EMBL/GenBank/DDBJ databases">
        <title>A degradative enzymes factory behind the ericoid mycorrhizal symbiosis.</title>
        <authorList>
            <consortium name="DOE Joint Genome Institute"/>
            <person name="Martino E."/>
            <person name="Morin E."/>
            <person name="Grelet G."/>
            <person name="Kuo A."/>
            <person name="Kohler A."/>
            <person name="Daghino S."/>
            <person name="Barry K."/>
            <person name="Choi C."/>
            <person name="Cichocki N."/>
            <person name="Clum A."/>
            <person name="Copeland A."/>
            <person name="Hainaut M."/>
            <person name="Haridas S."/>
            <person name="Labutti K."/>
            <person name="Lindquist E."/>
            <person name="Lipzen A."/>
            <person name="Khouja H.-R."/>
            <person name="Murat C."/>
            <person name="Ohm R."/>
            <person name="Olson A."/>
            <person name="Spatafora J."/>
            <person name="Veneault-Fourrey C."/>
            <person name="Henrissat B."/>
            <person name="Grigoriev I."/>
            <person name="Martin F."/>
            <person name="Perotto S."/>
        </authorList>
    </citation>
    <scope>NUCLEOTIDE SEQUENCE [LARGE SCALE GENOMIC DNA]</scope>
    <source>
        <strain evidence="5 6">F</strain>
    </source>
</reference>
<name>A0A2J6RGJ7_HYAVF</name>